<feature type="transmembrane region" description="Helical" evidence="7">
    <location>
        <begin position="88"/>
        <end position="113"/>
    </location>
</feature>
<comment type="similarity">
    <text evidence="7">Belongs to the binding-protein-dependent transport system permease family.</text>
</comment>
<dbReference type="PROSITE" id="PS50928">
    <property type="entry name" value="ABC_TM1"/>
    <property type="match status" value="1"/>
</dbReference>
<evidence type="ECO:0000256" key="1">
    <source>
        <dbReference type="ARBA" id="ARBA00004651"/>
    </source>
</evidence>
<dbReference type="RefSeq" id="WP_013584202.1">
    <property type="nucleotide sequence ID" value="NC_015125.1"/>
</dbReference>
<accession>E8NGJ2</accession>
<dbReference type="PANTHER" id="PTHR43744:SF8">
    <property type="entry name" value="SN-GLYCEROL-3-PHOSPHATE TRANSPORT SYSTEM PERMEASE PROTEIN UGPE"/>
    <property type="match status" value="1"/>
</dbReference>
<dbReference type="OrthoDB" id="3521657at2"/>
<evidence type="ECO:0000259" key="8">
    <source>
        <dbReference type="PROSITE" id="PS50928"/>
    </source>
</evidence>
<evidence type="ECO:0000256" key="7">
    <source>
        <dbReference type="RuleBase" id="RU363032"/>
    </source>
</evidence>
<protein>
    <submittedName>
        <fullName evidence="9">ABC-type sugar transport system, permease component</fullName>
    </submittedName>
</protein>
<evidence type="ECO:0000256" key="2">
    <source>
        <dbReference type="ARBA" id="ARBA00022448"/>
    </source>
</evidence>
<feature type="transmembrane region" description="Helical" evidence="7">
    <location>
        <begin position="157"/>
        <end position="180"/>
    </location>
</feature>
<dbReference type="Proteomes" id="UP000008975">
    <property type="component" value="Chromosome"/>
</dbReference>
<dbReference type="InterPro" id="IPR035906">
    <property type="entry name" value="MetI-like_sf"/>
</dbReference>
<name>E8NGJ2_MICTS</name>
<comment type="subcellular location">
    <subcellularLocation>
        <location evidence="1 7">Cell membrane</location>
        <topology evidence="1 7">Multi-pass membrane protein</topology>
    </subcellularLocation>
</comment>
<dbReference type="AlphaFoldDB" id="E8NGJ2"/>
<evidence type="ECO:0000256" key="4">
    <source>
        <dbReference type="ARBA" id="ARBA00022692"/>
    </source>
</evidence>
<feature type="transmembrane region" description="Helical" evidence="7">
    <location>
        <begin position="259"/>
        <end position="280"/>
    </location>
</feature>
<evidence type="ECO:0000313" key="10">
    <source>
        <dbReference type="Proteomes" id="UP000008975"/>
    </source>
</evidence>
<dbReference type="GO" id="GO:0005886">
    <property type="term" value="C:plasma membrane"/>
    <property type="evidence" value="ECO:0007669"/>
    <property type="project" value="UniProtKB-SubCell"/>
</dbReference>
<organism evidence="9 10">
    <name type="scientific">Microbacterium testaceum (strain StLB037)</name>
    <dbReference type="NCBI Taxonomy" id="979556"/>
    <lineage>
        <taxon>Bacteria</taxon>
        <taxon>Bacillati</taxon>
        <taxon>Actinomycetota</taxon>
        <taxon>Actinomycetes</taxon>
        <taxon>Micrococcales</taxon>
        <taxon>Microbacteriaceae</taxon>
        <taxon>Microbacterium</taxon>
    </lineage>
</organism>
<dbReference type="HOGENOM" id="CLU_016047_1_2_11"/>
<dbReference type="Gene3D" id="1.10.3720.10">
    <property type="entry name" value="MetI-like"/>
    <property type="match status" value="1"/>
</dbReference>
<evidence type="ECO:0000256" key="6">
    <source>
        <dbReference type="ARBA" id="ARBA00023136"/>
    </source>
</evidence>
<keyword evidence="5 7" id="KW-1133">Transmembrane helix</keyword>
<keyword evidence="2 7" id="KW-0813">Transport</keyword>
<sequence length="294" mass="32388">MSTQANTRVTTRVTTRVNTRSLLRLARRIPINLLLIVLSIAMIYPIVIIVITAFKPNLEVLTNPTGLPQAPTFDNFVTSWQDAGFTNLFFNSVLLTVSSMTIATFVAALASYAIVRQATRIGSGVYLLLAAGIFLPMQLALVPQFRVVRDLGLINNYAGVILIYIAGALPFGVFLMAAFMRQVPKEIVEAAVIDGAGYFTLFRRIFLPLARPAIATFWVLQGVGVWNDYLVPQLLLTDPSKRTLTTGVLYFKAQYLADWGNIMAAVLIMSLPILLLFVFAQRFFVSGLYAGAVK</sequence>
<keyword evidence="3" id="KW-1003">Cell membrane</keyword>
<dbReference type="CDD" id="cd06261">
    <property type="entry name" value="TM_PBP2"/>
    <property type="match status" value="1"/>
</dbReference>
<keyword evidence="9" id="KW-0762">Sugar transport</keyword>
<reference key="2">
    <citation type="submission" date="2011-02" db="EMBL/GenBank/DDBJ databases">
        <title>Genome sequence of Microbacterium testaceum StLB037.</title>
        <authorList>
            <person name="Morohoshi T."/>
            <person name="Wang W.Z."/>
            <person name="Someya N."/>
            <person name="Ikeda T."/>
        </authorList>
    </citation>
    <scope>NUCLEOTIDE SEQUENCE</scope>
    <source>
        <strain>StLB037</strain>
    </source>
</reference>
<dbReference type="PANTHER" id="PTHR43744">
    <property type="entry name" value="ABC TRANSPORTER PERMEASE PROTEIN MG189-RELATED-RELATED"/>
    <property type="match status" value="1"/>
</dbReference>
<keyword evidence="6 7" id="KW-0472">Membrane</keyword>
<dbReference type="eggNOG" id="COG0395">
    <property type="taxonomic scope" value="Bacteria"/>
</dbReference>
<feature type="transmembrane region" description="Helical" evidence="7">
    <location>
        <begin position="125"/>
        <end position="145"/>
    </location>
</feature>
<keyword evidence="4 7" id="KW-0812">Transmembrane</keyword>
<dbReference type="InterPro" id="IPR000515">
    <property type="entry name" value="MetI-like"/>
</dbReference>
<gene>
    <name evidence="9" type="ordered locus">MTES_1111</name>
</gene>
<dbReference type="GO" id="GO:0055085">
    <property type="term" value="P:transmembrane transport"/>
    <property type="evidence" value="ECO:0007669"/>
    <property type="project" value="InterPro"/>
</dbReference>
<feature type="transmembrane region" description="Helical" evidence="7">
    <location>
        <begin position="33"/>
        <end position="54"/>
    </location>
</feature>
<evidence type="ECO:0000256" key="3">
    <source>
        <dbReference type="ARBA" id="ARBA00022475"/>
    </source>
</evidence>
<dbReference type="SUPFAM" id="SSF161098">
    <property type="entry name" value="MetI-like"/>
    <property type="match status" value="1"/>
</dbReference>
<feature type="domain" description="ABC transmembrane type-1" evidence="8">
    <location>
        <begin position="89"/>
        <end position="280"/>
    </location>
</feature>
<reference evidence="9 10" key="1">
    <citation type="journal article" date="2011" name="J. Bacteriol.">
        <title>Genome sequence of Microbacterium testaceum StLB037, an N-acylhomoserine lactone-degrading bacterium isolated from potato leaves.</title>
        <authorList>
            <person name="Morohoshi T."/>
            <person name="Wang W.-Z."/>
            <person name="Someya N."/>
            <person name="Ikeda T."/>
        </authorList>
    </citation>
    <scope>NUCLEOTIDE SEQUENCE [LARGE SCALE GENOMIC DNA]</scope>
    <source>
        <strain evidence="9 10">StLB037</strain>
    </source>
</reference>
<evidence type="ECO:0000313" key="9">
    <source>
        <dbReference type="EMBL" id="BAJ74075.1"/>
    </source>
</evidence>
<proteinExistence type="inferred from homology"/>
<dbReference type="EMBL" id="AP012052">
    <property type="protein sequence ID" value="BAJ74075.1"/>
    <property type="molecule type" value="Genomic_DNA"/>
</dbReference>
<evidence type="ECO:0000256" key="5">
    <source>
        <dbReference type="ARBA" id="ARBA00022989"/>
    </source>
</evidence>
<dbReference type="KEGG" id="mts:MTES_1111"/>
<dbReference type="STRING" id="979556.MTES_1111"/>
<dbReference type="Pfam" id="PF00528">
    <property type="entry name" value="BPD_transp_1"/>
    <property type="match status" value="1"/>
</dbReference>